<dbReference type="Proteomes" id="UP000838412">
    <property type="component" value="Chromosome 6"/>
</dbReference>
<feature type="transmembrane region" description="Helical" evidence="1">
    <location>
        <begin position="36"/>
        <end position="54"/>
    </location>
</feature>
<accession>A0A8K0A4G1</accession>
<evidence type="ECO:0000256" key="1">
    <source>
        <dbReference type="SAM" id="Phobius"/>
    </source>
</evidence>
<reference evidence="2" key="1">
    <citation type="submission" date="2022-01" db="EMBL/GenBank/DDBJ databases">
        <authorList>
            <person name="Braso-Vives M."/>
        </authorList>
    </citation>
    <scope>NUCLEOTIDE SEQUENCE</scope>
</reference>
<sequence length="77" mass="8577">MLPVLRSLPRLVGSNVRQSVRRMATESGTQNGNGNILLVVGISSLLASGSYIVFSDEFWFNVPQYPDPEKVRPDKRD</sequence>
<gene>
    <name evidence="2" type="primary">Hypp3728</name>
    <name evidence="2" type="ORF">BLAG_LOCUS20732</name>
</gene>
<dbReference type="EMBL" id="OV696691">
    <property type="protein sequence ID" value="CAH1267335.1"/>
    <property type="molecule type" value="Genomic_DNA"/>
</dbReference>
<protein>
    <submittedName>
        <fullName evidence="2">Hypp3728 protein</fullName>
    </submittedName>
</protein>
<name>A0A8K0A4G1_BRALA</name>
<evidence type="ECO:0000313" key="3">
    <source>
        <dbReference type="Proteomes" id="UP000838412"/>
    </source>
</evidence>
<dbReference type="AlphaFoldDB" id="A0A8K0A4G1"/>
<keyword evidence="1" id="KW-1133">Transmembrane helix</keyword>
<keyword evidence="1" id="KW-0812">Transmembrane</keyword>
<organism evidence="2 3">
    <name type="scientific">Branchiostoma lanceolatum</name>
    <name type="common">Common lancelet</name>
    <name type="synonym">Amphioxus lanceolatum</name>
    <dbReference type="NCBI Taxonomy" id="7740"/>
    <lineage>
        <taxon>Eukaryota</taxon>
        <taxon>Metazoa</taxon>
        <taxon>Chordata</taxon>
        <taxon>Cephalochordata</taxon>
        <taxon>Leptocardii</taxon>
        <taxon>Amphioxiformes</taxon>
        <taxon>Branchiostomatidae</taxon>
        <taxon>Branchiostoma</taxon>
    </lineage>
</organism>
<evidence type="ECO:0000313" key="2">
    <source>
        <dbReference type="EMBL" id="CAH1267335.1"/>
    </source>
</evidence>
<keyword evidence="3" id="KW-1185">Reference proteome</keyword>
<proteinExistence type="predicted"/>
<keyword evidence="1" id="KW-0472">Membrane</keyword>